<dbReference type="PANTHER" id="PTHR30288:SF0">
    <property type="entry name" value="FLAGELLAR HOOK-ASSOCIATED PROTEIN 2"/>
    <property type="match status" value="1"/>
</dbReference>
<comment type="subunit">
    <text evidence="2 5">Homopentamer.</text>
</comment>
<dbReference type="InterPro" id="IPR040026">
    <property type="entry name" value="FliD"/>
</dbReference>
<comment type="function">
    <text evidence="5">Required for morphogenesis and for the elongation of the flagellar filament by facilitating polymerization of the flagellin monomers at the tip of growing filament. Forms a capping structure, which prevents flagellin subunits (transported through the central channel of the flagellum) from leaking out without polymerization at the distal end.</text>
</comment>
<gene>
    <name evidence="8" type="ORF">ENW48_10635</name>
</gene>
<dbReference type="Pfam" id="PF02465">
    <property type="entry name" value="FliD_N"/>
    <property type="match status" value="1"/>
</dbReference>
<feature type="coiled-coil region" evidence="5">
    <location>
        <begin position="516"/>
        <end position="561"/>
    </location>
</feature>
<dbReference type="GO" id="GO:0009424">
    <property type="term" value="C:bacterial-type flagellum hook"/>
    <property type="evidence" value="ECO:0007669"/>
    <property type="project" value="UniProtKB-UniRule"/>
</dbReference>
<feature type="domain" description="Flagellar hook-associated protein 2 C-terminal" evidence="7">
    <location>
        <begin position="241"/>
        <end position="559"/>
    </location>
</feature>
<proteinExistence type="inferred from homology"/>
<evidence type="ECO:0000256" key="4">
    <source>
        <dbReference type="ARBA" id="ARBA00023143"/>
    </source>
</evidence>
<keyword evidence="5" id="KW-0964">Secreted</keyword>
<dbReference type="EMBL" id="DTKJ01000074">
    <property type="protein sequence ID" value="HGZ12652.1"/>
    <property type="molecule type" value="Genomic_DNA"/>
</dbReference>
<evidence type="ECO:0000256" key="5">
    <source>
        <dbReference type="RuleBase" id="RU362066"/>
    </source>
</evidence>
<keyword evidence="3 5" id="KW-0175">Coiled coil</keyword>
<dbReference type="GO" id="GO:0071973">
    <property type="term" value="P:bacterial-type flagellum-dependent cell motility"/>
    <property type="evidence" value="ECO:0007669"/>
    <property type="project" value="TreeGrafter"/>
</dbReference>
<dbReference type="InterPro" id="IPR010810">
    <property type="entry name" value="Flagellin_hook_IN_motif"/>
</dbReference>
<reference evidence="8" key="1">
    <citation type="journal article" date="2020" name="mSystems">
        <title>Genome- and Community-Level Interaction Insights into Carbon Utilization and Element Cycling Functions of Hydrothermarchaeota in Hydrothermal Sediment.</title>
        <authorList>
            <person name="Zhou Z."/>
            <person name="Liu Y."/>
            <person name="Xu W."/>
            <person name="Pan J."/>
            <person name="Luo Z.H."/>
            <person name="Li M."/>
        </authorList>
    </citation>
    <scope>NUCLEOTIDE SEQUENCE [LARGE SCALE GENOMIC DNA]</scope>
    <source>
        <strain evidence="8">SpSt-853</strain>
    </source>
</reference>
<keyword evidence="4 5" id="KW-0975">Bacterial flagellum</keyword>
<dbReference type="GO" id="GO:0007155">
    <property type="term" value="P:cell adhesion"/>
    <property type="evidence" value="ECO:0007669"/>
    <property type="project" value="InterPro"/>
</dbReference>
<evidence type="ECO:0000259" key="6">
    <source>
        <dbReference type="Pfam" id="PF02465"/>
    </source>
</evidence>
<dbReference type="GO" id="GO:0005576">
    <property type="term" value="C:extracellular region"/>
    <property type="evidence" value="ECO:0007669"/>
    <property type="project" value="UniProtKB-SubCell"/>
</dbReference>
<evidence type="ECO:0000259" key="7">
    <source>
        <dbReference type="Pfam" id="PF07195"/>
    </source>
</evidence>
<keyword evidence="8" id="KW-0282">Flagellum</keyword>
<comment type="similarity">
    <text evidence="1 5">Belongs to the FliD family.</text>
</comment>
<comment type="subcellular location">
    <subcellularLocation>
        <location evidence="5">Secreted</location>
    </subcellularLocation>
    <subcellularLocation>
        <location evidence="5">Bacterial flagellum</location>
    </subcellularLocation>
</comment>
<evidence type="ECO:0000256" key="3">
    <source>
        <dbReference type="ARBA" id="ARBA00023054"/>
    </source>
</evidence>
<keyword evidence="8" id="KW-0969">Cilium</keyword>
<accession>A0A7C5ANR5</accession>
<organism evidence="8">
    <name type="scientific">Desulfobacca acetoxidans</name>
    <dbReference type="NCBI Taxonomy" id="60893"/>
    <lineage>
        <taxon>Bacteria</taxon>
        <taxon>Pseudomonadati</taxon>
        <taxon>Thermodesulfobacteriota</taxon>
        <taxon>Desulfobaccia</taxon>
        <taxon>Desulfobaccales</taxon>
        <taxon>Desulfobaccaceae</taxon>
        <taxon>Desulfobacca</taxon>
    </lineage>
</organism>
<evidence type="ECO:0000256" key="1">
    <source>
        <dbReference type="ARBA" id="ARBA00009764"/>
    </source>
</evidence>
<dbReference type="AlphaFoldDB" id="A0A7C5ANR5"/>
<dbReference type="GO" id="GO:0009421">
    <property type="term" value="C:bacterial-type flagellum filament cap"/>
    <property type="evidence" value="ECO:0007669"/>
    <property type="project" value="InterPro"/>
</dbReference>
<evidence type="ECO:0000256" key="2">
    <source>
        <dbReference type="ARBA" id="ARBA00011255"/>
    </source>
</evidence>
<evidence type="ECO:0000313" key="8">
    <source>
        <dbReference type="EMBL" id="HGZ12652.1"/>
    </source>
</evidence>
<protein>
    <recommendedName>
        <fullName evidence="5">Flagellar hook-associated protein 2</fullName>
        <shortName evidence="5">HAP2</shortName>
    </recommendedName>
    <alternativeName>
        <fullName evidence="5">Flagellar cap protein</fullName>
    </alternativeName>
</protein>
<dbReference type="InterPro" id="IPR003481">
    <property type="entry name" value="FliD_N"/>
</dbReference>
<dbReference type="InterPro" id="IPR010809">
    <property type="entry name" value="FliD_C"/>
</dbReference>
<feature type="domain" description="Flagellar hook-associated protein 2 N-terminal" evidence="6">
    <location>
        <begin position="26"/>
        <end position="121"/>
    </location>
</feature>
<sequence>MADNTISSLLSSQYYQPAVTFTGLGSGIDSASIIEKLVEVESRQINRLTAWKEEWTAKIAALQELNNKLSALRSLAGGMNTSSKFQTKSAMVSNTQVLTATAGSGASSGTHQILINQLAQNEVEVHQGLAGADTVVNSSGVSQVFAFNYAGGSSVSITVPDGTTLSGLADLINKSAANPGVTAMVLDMGEAYTTDRYRLMLMGKDTGAAFTISVDDALTTLNGSGGTVDFTGATFTESQTAQNAQVRLDGYPPNGWLERADNTIADILPGVTLTLLAPTASDVQVTVRDDTSAMMEKVTSLVNQYNEVLAYIKEQTKYDTDTGKAGVLFGNYAVQIVKSQLGAIASGNAPGFADPQDSYINLAQVGITTDADETSSTFGQLVIDGSKLSKALSTDPQGVAELFAAYFQGVSDDLSGNLSYYSSLPGITQPGTYAVEAVVSGGVLVSGTINGHAATVDGDSLVGASGYPEYGLAVKVNLTDGTHTGTIRLKLGVNGEFKQKLDDLLSATSGPVNILIDNYNEIVENIDEKISFEQRRVENYRQRLIQQFSRLEQVLSQLNDQANYLAGQIQKLGFNSTSNNR</sequence>
<dbReference type="Pfam" id="PF07196">
    <property type="entry name" value="Flagellin_IN"/>
    <property type="match status" value="1"/>
</dbReference>
<name>A0A7C5ANR5_9BACT</name>
<comment type="caution">
    <text evidence="8">The sequence shown here is derived from an EMBL/GenBank/DDBJ whole genome shotgun (WGS) entry which is preliminary data.</text>
</comment>
<keyword evidence="8" id="KW-0966">Cell projection</keyword>
<dbReference type="PANTHER" id="PTHR30288">
    <property type="entry name" value="FLAGELLAR CAP/ASSEMBLY PROTEIN FLID"/>
    <property type="match status" value="1"/>
</dbReference>
<dbReference type="Pfam" id="PF07195">
    <property type="entry name" value="FliD_C"/>
    <property type="match status" value="1"/>
</dbReference>